<dbReference type="NCBIfam" id="NF004837">
    <property type="entry name" value="PRK06187.1"/>
    <property type="match status" value="1"/>
</dbReference>
<dbReference type="InterPro" id="IPR045851">
    <property type="entry name" value="AMP-bd_C_sf"/>
</dbReference>
<dbReference type="Pfam" id="PF00501">
    <property type="entry name" value="AMP-binding"/>
    <property type="match status" value="1"/>
</dbReference>
<evidence type="ECO:0000259" key="1">
    <source>
        <dbReference type="Pfam" id="PF00501"/>
    </source>
</evidence>
<evidence type="ECO:0000313" key="4">
    <source>
        <dbReference type="Proteomes" id="UP000189818"/>
    </source>
</evidence>
<accession>A0A1T5GJB9</accession>
<dbReference type="Pfam" id="PF13193">
    <property type="entry name" value="AMP-binding_C"/>
    <property type="match status" value="1"/>
</dbReference>
<protein>
    <submittedName>
        <fullName evidence="3">Fatty-acyl-CoA synthase</fullName>
    </submittedName>
</protein>
<dbReference type="InterPro" id="IPR000873">
    <property type="entry name" value="AMP-dep_synth/lig_dom"/>
</dbReference>
<name>A0A1T5GJB9_9SPHN</name>
<dbReference type="STRING" id="439228.SAMN06295920_11554"/>
<reference evidence="4" key="1">
    <citation type="submission" date="2017-02" db="EMBL/GenBank/DDBJ databases">
        <authorList>
            <person name="Varghese N."/>
            <person name="Submissions S."/>
        </authorList>
    </citation>
    <scope>NUCLEOTIDE SEQUENCE [LARGE SCALE GENOMIC DNA]</scope>
    <source>
        <strain evidence="4">UM2</strain>
    </source>
</reference>
<dbReference type="Gene3D" id="3.30.300.30">
    <property type="match status" value="1"/>
</dbReference>
<dbReference type="RefSeq" id="WP_176152684.1">
    <property type="nucleotide sequence ID" value="NZ_FUYM01000015.1"/>
</dbReference>
<evidence type="ECO:0000313" key="3">
    <source>
        <dbReference type="EMBL" id="SKC08491.1"/>
    </source>
</evidence>
<dbReference type="PROSITE" id="PS00455">
    <property type="entry name" value="AMP_BINDING"/>
    <property type="match status" value="1"/>
</dbReference>
<gene>
    <name evidence="3" type="ORF">SAMN06295920_11554</name>
</gene>
<dbReference type="InterPro" id="IPR050237">
    <property type="entry name" value="ATP-dep_AMP-bd_enzyme"/>
</dbReference>
<dbReference type="AlphaFoldDB" id="A0A1T5GJB9"/>
<dbReference type="GO" id="GO:0016877">
    <property type="term" value="F:ligase activity, forming carbon-sulfur bonds"/>
    <property type="evidence" value="ECO:0007669"/>
    <property type="project" value="UniProtKB-ARBA"/>
</dbReference>
<dbReference type="EMBL" id="FUYM01000015">
    <property type="protein sequence ID" value="SKC08491.1"/>
    <property type="molecule type" value="Genomic_DNA"/>
</dbReference>
<proteinExistence type="predicted"/>
<dbReference type="Gene3D" id="3.40.50.12780">
    <property type="entry name" value="N-terminal domain of ligase-like"/>
    <property type="match status" value="1"/>
</dbReference>
<dbReference type="PANTHER" id="PTHR43767:SF11">
    <property type="entry name" value="MEDIUM-CHAIN-FATTY-ACID--COA LIGASE"/>
    <property type="match status" value="1"/>
</dbReference>
<evidence type="ECO:0000259" key="2">
    <source>
        <dbReference type="Pfam" id="PF13193"/>
    </source>
</evidence>
<dbReference type="InterPro" id="IPR020845">
    <property type="entry name" value="AMP-binding_CS"/>
</dbReference>
<keyword evidence="4" id="KW-1185">Reference proteome</keyword>
<feature type="domain" description="AMP-dependent synthetase/ligase" evidence="1">
    <location>
        <begin position="19"/>
        <end position="400"/>
    </location>
</feature>
<organism evidence="3 4">
    <name type="scientific">Rhizorhabdus histidinilytica</name>
    <dbReference type="NCBI Taxonomy" id="439228"/>
    <lineage>
        <taxon>Bacteria</taxon>
        <taxon>Pseudomonadati</taxon>
        <taxon>Pseudomonadota</taxon>
        <taxon>Alphaproteobacteria</taxon>
        <taxon>Sphingomonadales</taxon>
        <taxon>Sphingomonadaceae</taxon>
        <taxon>Rhizorhabdus</taxon>
    </lineage>
</organism>
<dbReference type="SUPFAM" id="SSF56801">
    <property type="entry name" value="Acetyl-CoA synthetase-like"/>
    <property type="match status" value="1"/>
</dbReference>
<dbReference type="Proteomes" id="UP000189818">
    <property type="component" value="Unassembled WGS sequence"/>
</dbReference>
<dbReference type="PANTHER" id="PTHR43767">
    <property type="entry name" value="LONG-CHAIN-FATTY-ACID--COA LIGASE"/>
    <property type="match status" value="1"/>
</dbReference>
<dbReference type="CDD" id="cd12119">
    <property type="entry name" value="ttLC_FACS_AlkK_like"/>
    <property type="match status" value="1"/>
</dbReference>
<sequence length="542" mass="59007">MIGLMQDRPLLISGLLAHATAAHPRRAILSRVIDEPLWRYDYHGLAARTAQAAHMLRRFGIGPGDRISSLGWNGHRHMELMFAAPGIGAVLHTANPRLTDEQIAYTIDHAGSSMLFYERSFAELIERLAPLLPGIRHYVMFSDTERTVAGSVAAGSWEVLLAREAPSFDWPLFDEKAAAFLCYTSGTTGHPKGVLYSHRSTVLHAMAASLGSAFGLGAFDCIMPCSSFYHATGWGLPFAGALNGCAFALPGDRMDAASLHELVEMAGVTFTCGVPTIWTMYLDHLQRSGAGTGTLDRIVIGGSAVPRAMAERFARDHGVRVLQLWGMTELNPVGVVATSTPALAERGPDHVDDVIWTRQGRMQFGVELKIAGEDGEPLPHDGESAGALKVRGPWTIRRYFRAEEDAADADGWFDTGDIATIDGDGFLRLTDRAKDVIKSGGEWISSIDIENIVVGLPGVRIAAVVGVHHPKWEERPILVIEVHEGAMVTAEMVRTFLMPRIARWWMPDRILFEAVPLTATGKIDKKALRARHADCLAAEPAA</sequence>
<dbReference type="InterPro" id="IPR042099">
    <property type="entry name" value="ANL_N_sf"/>
</dbReference>
<dbReference type="InterPro" id="IPR025110">
    <property type="entry name" value="AMP-bd_C"/>
</dbReference>
<feature type="domain" description="AMP-binding enzyme C-terminal" evidence="2">
    <location>
        <begin position="449"/>
        <end position="522"/>
    </location>
</feature>